<evidence type="ECO:0000313" key="3">
    <source>
        <dbReference type="Proteomes" id="UP000516173"/>
    </source>
</evidence>
<evidence type="ECO:0000256" key="1">
    <source>
        <dbReference type="SAM" id="MobiDB-lite"/>
    </source>
</evidence>
<dbReference type="RefSeq" id="WP_187685105.1">
    <property type="nucleotide sequence ID" value="NZ_AP023396.1"/>
</dbReference>
<dbReference type="GeneID" id="80350531"/>
<evidence type="ECO:0000313" key="2">
    <source>
        <dbReference type="EMBL" id="BCK58345.1"/>
    </source>
</evidence>
<protein>
    <submittedName>
        <fullName evidence="2">Uncharacterized protein</fullName>
    </submittedName>
</protein>
<organism evidence="2 3">
    <name type="scientific">Nocardia wallacei</name>
    <dbReference type="NCBI Taxonomy" id="480035"/>
    <lineage>
        <taxon>Bacteria</taxon>
        <taxon>Bacillati</taxon>
        <taxon>Actinomycetota</taxon>
        <taxon>Actinomycetes</taxon>
        <taxon>Mycobacteriales</taxon>
        <taxon>Nocardiaceae</taxon>
        <taxon>Nocardia</taxon>
    </lineage>
</organism>
<dbReference type="AlphaFoldDB" id="A0A7G1KSY7"/>
<sequence length="117" mass="12544">MTNPEDPVLAAIDALERDEIDDLVEQQLTKGIRSGEYRPHRPPRPVPAVVPPRPPIGLPPPRPVTPSEAATGLQAVARALAVALAPITRQLQAIAAAFRPRPAAPETADDTESDRQK</sequence>
<feature type="compositionally biased region" description="Acidic residues" evidence="1">
    <location>
        <begin position="107"/>
        <end position="117"/>
    </location>
</feature>
<accession>A0A7G1KSY7</accession>
<reference evidence="2 3" key="1">
    <citation type="submission" date="2020-08" db="EMBL/GenBank/DDBJ databases">
        <title>Genome Sequencing of Nocardia wallacei strain FMUON74 and assembly.</title>
        <authorList>
            <person name="Toyokawa M."/>
            <person name="Uesaka K."/>
        </authorList>
    </citation>
    <scope>NUCLEOTIDE SEQUENCE [LARGE SCALE GENOMIC DNA]</scope>
    <source>
        <strain evidence="2 3">FMUON74</strain>
    </source>
</reference>
<dbReference type="KEGG" id="nwl:NWFMUON74_61170"/>
<gene>
    <name evidence="2" type="ORF">NWFMUON74_61170</name>
</gene>
<dbReference type="Proteomes" id="UP000516173">
    <property type="component" value="Chromosome"/>
</dbReference>
<dbReference type="EMBL" id="AP023396">
    <property type="protein sequence ID" value="BCK58345.1"/>
    <property type="molecule type" value="Genomic_DNA"/>
</dbReference>
<name>A0A7G1KSY7_9NOCA</name>
<proteinExistence type="predicted"/>
<feature type="region of interest" description="Disordered" evidence="1">
    <location>
        <begin position="98"/>
        <end position="117"/>
    </location>
</feature>
<feature type="compositionally biased region" description="Pro residues" evidence="1">
    <location>
        <begin position="44"/>
        <end position="64"/>
    </location>
</feature>
<keyword evidence="3" id="KW-1185">Reference proteome</keyword>
<feature type="region of interest" description="Disordered" evidence="1">
    <location>
        <begin position="29"/>
        <end position="67"/>
    </location>
</feature>